<dbReference type="GO" id="GO:0016757">
    <property type="term" value="F:glycosyltransferase activity"/>
    <property type="evidence" value="ECO:0007669"/>
    <property type="project" value="InterPro"/>
</dbReference>
<evidence type="ECO:0000313" key="4">
    <source>
        <dbReference type="EMBL" id="ODC03197.1"/>
    </source>
</evidence>
<feature type="domain" description="Glycosyl transferase family 1" evidence="2">
    <location>
        <begin position="215"/>
        <end position="356"/>
    </location>
</feature>
<dbReference type="GO" id="GO:1901135">
    <property type="term" value="P:carbohydrate derivative metabolic process"/>
    <property type="evidence" value="ECO:0007669"/>
    <property type="project" value="UniProtKB-ARBA"/>
</dbReference>
<name>A0A1E2V882_9GAMM</name>
<evidence type="ECO:0000313" key="5">
    <source>
        <dbReference type="Proteomes" id="UP000094291"/>
    </source>
</evidence>
<dbReference type="OrthoDB" id="9792269at2"/>
<dbReference type="InterPro" id="IPR028098">
    <property type="entry name" value="Glyco_trans_4-like_N"/>
</dbReference>
<dbReference type="EMBL" id="MDTQ01000001">
    <property type="protein sequence ID" value="ODC03197.1"/>
    <property type="molecule type" value="Genomic_DNA"/>
</dbReference>
<dbReference type="InterPro" id="IPR001296">
    <property type="entry name" value="Glyco_trans_1"/>
</dbReference>
<dbReference type="PANTHER" id="PTHR12526">
    <property type="entry name" value="GLYCOSYLTRANSFERASE"/>
    <property type="match status" value="1"/>
</dbReference>
<keyword evidence="1" id="KW-0472">Membrane</keyword>
<protein>
    <submittedName>
        <fullName evidence="4">Glycosyl transferase</fullName>
    </submittedName>
</protein>
<keyword evidence="5" id="KW-1185">Reference proteome</keyword>
<proteinExistence type="predicted"/>
<dbReference type="Pfam" id="PF00534">
    <property type="entry name" value="Glycos_transf_1"/>
    <property type="match status" value="1"/>
</dbReference>
<evidence type="ECO:0000256" key="1">
    <source>
        <dbReference type="SAM" id="Phobius"/>
    </source>
</evidence>
<reference evidence="4 5" key="1">
    <citation type="submission" date="2016-08" db="EMBL/GenBank/DDBJ databases">
        <authorList>
            <person name="Seilhamer J.J."/>
        </authorList>
    </citation>
    <scope>NUCLEOTIDE SEQUENCE [LARGE SCALE GENOMIC DNA]</scope>
    <source>
        <strain evidence="4 5">PH27A</strain>
    </source>
</reference>
<dbReference type="AlphaFoldDB" id="A0A1E2V882"/>
<organism evidence="4 5">
    <name type="scientific">Terasakiispira papahanaumokuakeensis</name>
    <dbReference type="NCBI Taxonomy" id="197479"/>
    <lineage>
        <taxon>Bacteria</taxon>
        <taxon>Pseudomonadati</taxon>
        <taxon>Pseudomonadota</taxon>
        <taxon>Gammaproteobacteria</taxon>
        <taxon>Oceanospirillales</taxon>
        <taxon>Terasakiispira</taxon>
    </lineage>
</organism>
<evidence type="ECO:0000259" key="3">
    <source>
        <dbReference type="Pfam" id="PF13439"/>
    </source>
</evidence>
<keyword evidence="1" id="KW-0812">Transmembrane</keyword>
<dbReference type="STRING" id="197479.BFW38_06210"/>
<feature type="transmembrane region" description="Helical" evidence="1">
    <location>
        <begin position="62"/>
        <end position="83"/>
    </location>
</feature>
<accession>A0A1E2V882</accession>
<evidence type="ECO:0000259" key="2">
    <source>
        <dbReference type="Pfam" id="PF00534"/>
    </source>
</evidence>
<dbReference type="RefSeq" id="WP_068997613.1">
    <property type="nucleotide sequence ID" value="NZ_MDTQ01000001.1"/>
</dbReference>
<dbReference type="CDD" id="cd03811">
    <property type="entry name" value="GT4_GT28_WabH-like"/>
    <property type="match status" value="1"/>
</dbReference>
<sequence length="418" mass="47267">MKVAVVVNCLKLGGMERVAVNLADAFAKQGDEAHLIYLKDRKVEVKPQMPEVKVRLFNVRRLVLQTGIGVFWLIICQVLNLVFRKSFPLFFAWAQAQAFKYKLRQLEAEVGAFDLIIFRGQGTFGQVWPLKDPRFVFVSESTTDSRLYGGFSRVFFKWLYQDRQVVCVSEGAKVTFEQMVDRYHIHCRSVHKISNPNDYDQIRQTADVQAANECHPRPYILGLGRLVPMKRFSLLIEAYAYARKTFGLSQDLVIVGEGRDRAVIEEKIQALQLQDCVFLKGQQSNPYPWFRHADLFVLSSQSEGLGMVLIEALACGTPVVSVDCPGGVRDIMQGQLSHFLSAETLEALAEKIQQGLAGALADEHVLVNEEPSTDDTASAVVTPYWQACEQDIDKTLMQFDQAYIVNQYKHIFLSGLRS</sequence>
<dbReference type="Gene3D" id="3.40.50.2000">
    <property type="entry name" value="Glycogen Phosphorylase B"/>
    <property type="match status" value="2"/>
</dbReference>
<dbReference type="Pfam" id="PF13439">
    <property type="entry name" value="Glyco_transf_4"/>
    <property type="match status" value="1"/>
</dbReference>
<feature type="domain" description="Glycosyltransferase subfamily 4-like N-terminal" evidence="3">
    <location>
        <begin position="13"/>
        <end position="196"/>
    </location>
</feature>
<dbReference type="SUPFAM" id="SSF53756">
    <property type="entry name" value="UDP-Glycosyltransferase/glycogen phosphorylase"/>
    <property type="match status" value="1"/>
</dbReference>
<keyword evidence="4" id="KW-0808">Transferase</keyword>
<comment type="caution">
    <text evidence="4">The sequence shown here is derived from an EMBL/GenBank/DDBJ whole genome shotgun (WGS) entry which is preliminary data.</text>
</comment>
<gene>
    <name evidence="4" type="ORF">BFW38_06210</name>
</gene>
<keyword evidence="1" id="KW-1133">Transmembrane helix</keyword>
<dbReference type="Proteomes" id="UP000094291">
    <property type="component" value="Unassembled WGS sequence"/>
</dbReference>